<feature type="chain" id="PRO_5039059360" evidence="4">
    <location>
        <begin position="18"/>
        <end position="1084"/>
    </location>
</feature>
<dbReference type="Gene3D" id="2.60.40.4270">
    <property type="entry name" value="Listeria-Bacteroides repeat domain"/>
    <property type="match status" value="1"/>
</dbReference>
<dbReference type="EMBL" id="DVLW01000196">
    <property type="protein sequence ID" value="HIT94953.1"/>
    <property type="molecule type" value="Genomic_DNA"/>
</dbReference>
<feature type="repeat" description="Cell wall-binding" evidence="3">
    <location>
        <begin position="983"/>
        <end position="1003"/>
    </location>
</feature>
<dbReference type="Gene3D" id="2.10.270.10">
    <property type="entry name" value="Cholin Binding"/>
    <property type="match status" value="2"/>
</dbReference>
<gene>
    <name evidence="6" type="ORF">IAC43_07180</name>
</gene>
<accession>A0A9D1H776</accession>
<comment type="caution">
    <text evidence="6">The sequence shown here is derived from an EMBL/GenBank/DDBJ whole genome shotgun (WGS) entry which is preliminary data.</text>
</comment>
<dbReference type="AlphaFoldDB" id="A0A9D1H776"/>
<dbReference type="InterPro" id="IPR042229">
    <property type="entry name" value="Listeria/Bacterioides_rpt_sf"/>
</dbReference>
<feature type="repeat" description="Cell wall-binding" evidence="3">
    <location>
        <begin position="1004"/>
        <end position="1023"/>
    </location>
</feature>
<dbReference type="SUPFAM" id="SSF69360">
    <property type="entry name" value="Cell wall binding repeat"/>
    <property type="match status" value="1"/>
</dbReference>
<feature type="domain" description="VWFA" evidence="5">
    <location>
        <begin position="28"/>
        <end position="216"/>
    </location>
</feature>
<evidence type="ECO:0000256" key="2">
    <source>
        <dbReference type="ARBA" id="ARBA00022737"/>
    </source>
</evidence>
<dbReference type="GO" id="GO:0030313">
    <property type="term" value="C:cell envelope"/>
    <property type="evidence" value="ECO:0007669"/>
    <property type="project" value="UniProtKB-SubCell"/>
</dbReference>
<dbReference type="InterPro" id="IPR036465">
    <property type="entry name" value="vWFA_dom_sf"/>
</dbReference>
<feature type="signal peptide" evidence="4">
    <location>
        <begin position="1"/>
        <end position="17"/>
    </location>
</feature>
<dbReference type="Pfam" id="PF19127">
    <property type="entry name" value="Choline_bind_3"/>
    <property type="match status" value="1"/>
</dbReference>
<proteinExistence type="predicted"/>
<dbReference type="Pfam" id="PF01473">
    <property type="entry name" value="Choline_bind_1"/>
    <property type="match status" value="2"/>
</dbReference>
<evidence type="ECO:0000313" key="6">
    <source>
        <dbReference type="EMBL" id="HIT94953.1"/>
    </source>
</evidence>
<dbReference type="InterPro" id="IPR013378">
    <property type="entry name" value="InlB-like_B-rpt"/>
</dbReference>
<evidence type="ECO:0000256" key="1">
    <source>
        <dbReference type="ARBA" id="ARBA00004196"/>
    </source>
</evidence>
<keyword evidence="2" id="KW-0677">Repeat</keyword>
<dbReference type="Proteomes" id="UP000824160">
    <property type="component" value="Unassembled WGS sequence"/>
</dbReference>
<dbReference type="CDD" id="cd00198">
    <property type="entry name" value="vWFA"/>
    <property type="match status" value="1"/>
</dbReference>
<dbReference type="Gene3D" id="3.40.50.410">
    <property type="entry name" value="von Willebrand factor, type A domain"/>
    <property type="match status" value="1"/>
</dbReference>
<dbReference type="NCBIfam" id="TIGR02543">
    <property type="entry name" value="List_Bact_rpt"/>
    <property type="match status" value="1"/>
</dbReference>
<evidence type="ECO:0000256" key="4">
    <source>
        <dbReference type="SAM" id="SignalP"/>
    </source>
</evidence>
<dbReference type="SUPFAM" id="SSF53300">
    <property type="entry name" value="vWA-like"/>
    <property type="match status" value="1"/>
</dbReference>
<dbReference type="InterPro" id="IPR002035">
    <property type="entry name" value="VWF_A"/>
</dbReference>
<evidence type="ECO:0000256" key="3">
    <source>
        <dbReference type="PROSITE-ProRule" id="PRU00591"/>
    </source>
</evidence>
<keyword evidence="4" id="KW-0732">Signal</keyword>
<sequence length="1084" mass="119504">MTSIVLAVMLLPVQVFAAEVSAAEPSRDTVLVLDNSSSMDGEPIRALKQAAIKFCTSVLNAAGTNRAAIVVYDTGIVKTTAFTADLAVLTDTINSMDGEGSWTNIYSGIEAADELLQESDAAVKNMLILTDGLPTRGPTNSDGPYTSENTGYQYANALYKQMDTLDEEYRVYTLGFFHDLTGSKKDFAARLLTDLQNAGYYEVIDPNDLEFTFGDVATDITQEQLKQLYTKEHLAYYQDGFDNEIVKIGLPDSVDFRNTNKLLGNIVMDAANDKVSTTYDAASVITDALNLDFNFGEGLISNYELILADIVTSSYYQEVLEETYQVYFKDDTIQLLKGLSDYGLNNLKNMAQNAGVSVEQLREEWAVLASALDHMKVSDDPDEFARLFGECSVVVDKYVKQNNQKEFLESLNGKNGIKADVLGAVLGATLDTASDMMTYYASYDAYCMATETFKTVLRQIYFYAHSIVGTDAGGNPVYSGGLDEIVYSQALVQAIENFLDQTKLAAEGAAAVAGQFVEQGIENLGSAFAEAAVDKLISLIPIANQLNTIRKALGLTAAGTMFLVDCMTEIDDRAYAASMIYHLFFLINYITPAADDFGSQLASETNTEESFEWALCFDEAVRVWRCCSLMLCDFGIEFEGYCLQAAQDSILSWTMDKIEEANWCSTAIVIAEMEKDRISGIHCHNVNLSYDPTTGSVNLGPNVQVITIACPVTVTVTDENGRQIAVLADSVQTVEKGYEPYFHVLETERGSSDYMKICYIPIDWNVSFTGTGAGSMYVLKADIGTDGQIQNHVLSPEIAVSVGTEGHLETHNGAGSENMVVIDQTADVAGVWQITFEPNGGYAAYTSAQTVGGKLTSLPYATRSGYTFTGWYTAEGYPVTTDTVFTANTTLYAGWRFNETYIPVIPTPVRPSESSEPVEPEVEWIRRDGETFLYIGGELVTGWYQDEDGSWYWFALDTGAMAADEWVRIDGVWYAFVGTGQMRTGWFEDDDDKWYYLKPWGGMASGWQFIDGVWYYLRSDGSMAANAWVQTSGNWYYLTGSGEMAANRWIDWNGDWYFLYSSGVMATNTTMDGYTINSAGIWVQ</sequence>
<dbReference type="SMART" id="SM00327">
    <property type="entry name" value="VWA"/>
    <property type="match status" value="1"/>
</dbReference>
<evidence type="ECO:0000259" key="5">
    <source>
        <dbReference type="PROSITE" id="PS50234"/>
    </source>
</evidence>
<organism evidence="6 7">
    <name type="scientific">Candidatus Faecivivens stercoripullorum</name>
    <dbReference type="NCBI Taxonomy" id="2840805"/>
    <lineage>
        <taxon>Bacteria</taxon>
        <taxon>Bacillati</taxon>
        <taxon>Bacillota</taxon>
        <taxon>Clostridia</taxon>
        <taxon>Eubacteriales</taxon>
        <taxon>Oscillospiraceae</taxon>
        <taxon>Oscillospiraceae incertae sedis</taxon>
        <taxon>Candidatus Faecivivens</taxon>
    </lineage>
</organism>
<comment type="subcellular location">
    <subcellularLocation>
        <location evidence="1">Cell envelope</location>
    </subcellularLocation>
</comment>
<dbReference type="PROSITE" id="PS50234">
    <property type="entry name" value="VWFA"/>
    <property type="match status" value="1"/>
</dbReference>
<reference evidence="6" key="2">
    <citation type="journal article" date="2021" name="PeerJ">
        <title>Extensive microbial diversity within the chicken gut microbiome revealed by metagenomics and culture.</title>
        <authorList>
            <person name="Gilroy R."/>
            <person name="Ravi A."/>
            <person name="Getino M."/>
            <person name="Pursley I."/>
            <person name="Horton D.L."/>
            <person name="Alikhan N.F."/>
            <person name="Baker D."/>
            <person name="Gharbi K."/>
            <person name="Hall N."/>
            <person name="Watson M."/>
            <person name="Adriaenssens E.M."/>
            <person name="Foster-Nyarko E."/>
            <person name="Jarju S."/>
            <person name="Secka A."/>
            <person name="Antonio M."/>
            <person name="Oren A."/>
            <person name="Chaudhuri R.R."/>
            <person name="La Ragione R."/>
            <person name="Hildebrand F."/>
            <person name="Pallen M.J."/>
        </authorList>
    </citation>
    <scope>NUCLEOTIDE SEQUENCE</scope>
    <source>
        <strain evidence="6">ChiBcec7-5410</strain>
    </source>
</reference>
<feature type="repeat" description="Cell wall-binding" evidence="3">
    <location>
        <begin position="1025"/>
        <end position="1044"/>
    </location>
</feature>
<protein>
    <submittedName>
        <fullName evidence="6">VWA domain-containing protein</fullName>
    </submittedName>
</protein>
<reference evidence="6" key="1">
    <citation type="submission" date="2020-10" db="EMBL/GenBank/DDBJ databases">
        <authorList>
            <person name="Gilroy R."/>
        </authorList>
    </citation>
    <scope>NUCLEOTIDE SEQUENCE</scope>
    <source>
        <strain evidence="6">ChiBcec7-5410</strain>
    </source>
</reference>
<dbReference type="PROSITE" id="PS51170">
    <property type="entry name" value="CW"/>
    <property type="match status" value="3"/>
</dbReference>
<evidence type="ECO:0000313" key="7">
    <source>
        <dbReference type="Proteomes" id="UP000824160"/>
    </source>
</evidence>
<dbReference type="Pfam" id="PF13519">
    <property type="entry name" value="VWA_2"/>
    <property type="match status" value="1"/>
</dbReference>
<name>A0A9D1H776_9FIRM</name>
<dbReference type="InterPro" id="IPR018337">
    <property type="entry name" value="Cell_wall/Cho-bd_repeat"/>
</dbReference>
<dbReference type="Pfam" id="PF09479">
    <property type="entry name" value="Flg_new"/>
    <property type="match status" value="1"/>
</dbReference>